<dbReference type="Pfam" id="PF01243">
    <property type="entry name" value="PNPOx_N"/>
    <property type="match status" value="1"/>
</dbReference>
<dbReference type="SUPFAM" id="SSF50475">
    <property type="entry name" value="FMN-binding split barrel"/>
    <property type="match status" value="1"/>
</dbReference>
<feature type="binding site" evidence="5">
    <location>
        <position position="193"/>
    </location>
    <ligand>
        <name>FMN</name>
        <dbReference type="ChEBI" id="CHEBI:58210"/>
    </ligand>
</feature>
<dbReference type="GO" id="GO:0004733">
    <property type="term" value="F:pyridoxamine phosphate oxidase activity"/>
    <property type="evidence" value="ECO:0007669"/>
    <property type="project" value="InterPro"/>
</dbReference>
<dbReference type="PANTHER" id="PTHR10851:SF0">
    <property type="entry name" value="PYRIDOXINE-5'-PHOSPHATE OXIDASE"/>
    <property type="match status" value="1"/>
</dbReference>
<dbReference type="GO" id="GO:0008615">
    <property type="term" value="P:pyridoxine biosynthetic process"/>
    <property type="evidence" value="ECO:0007669"/>
    <property type="project" value="InterPro"/>
</dbReference>
<dbReference type="NCBIfam" id="NF004231">
    <property type="entry name" value="PRK05679.1"/>
    <property type="match status" value="1"/>
</dbReference>
<name>A0A1D3E0N3_9ACTN</name>
<evidence type="ECO:0000259" key="6">
    <source>
        <dbReference type="Pfam" id="PF01243"/>
    </source>
</evidence>
<protein>
    <submittedName>
        <fullName evidence="8">Oxidase</fullName>
    </submittedName>
</protein>
<evidence type="ECO:0000256" key="4">
    <source>
        <dbReference type="ARBA" id="ARBA00023002"/>
    </source>
</evidence>
<evidence type="ECO:0000259" key="7">
    <source>
        <dbReference type="Pfam" id="PF10590"/>
    </source>
</evidence>
<reference evidence="8 9" key="1">
    <citation type="journal article" date="2013" name="Genome Announc.">
        <title>Genome Sequence of Streptomyces violaceusniger Strain SPC6, a Halotolerant Streptomycete That Exhibits Rapid Growth and Development.</title>
        <authorList>
            <person name="Chen X."/>
            <person name="Zhang B."/>
            <person name="Zhang W."/>
            <person name="Wu X."/>
            <person name="Zhang M."/>
            <person name="Chen T."/>
            <person name="Liu G."/>
            <person name="Dyson P."/>
        </authorList>
    </citation>
    <scope>NUCLEOTIDE SEQUENCE [LARGE SCALE GENOMIC DNA]</scope>
    <source>
        <strain evidence="8 9">SPC6</strain>
    </source>
</reference>
<organism evidence="8 9">
    <name type="scientific">Streptomyces thermolilacinus SPC6</name>
    <dbReference type="NCBI Taxonomy" id="1306406"/>
    <lineage>
        <taxon>Bacteria</taxon>
        <taxon>Bacillati</taxon>
        <taxon>Actinomycetota</taxon>
        <taxon>Actinomycetes</taxon>
        <taxon>Kitasatosporales</taxon>
        <taxon>Streptomycetaceae</taxon>
        <taxon>Streptomyces</taxon>
    </lineage>
</organism>
<dbReference type="InterPro" id="IPR011576">
    <property type="entry name" value="Pyridox_Oxase_N"/>
</dbReference>
<keyword evidence="2" id="KW-0285">Flavoprotein</keyword>
<feature type="domain" description="Pyridoxine 5'-phosphate oxidase dimerisation C-terminal" evidence="7">
    <location>
        <begin position="170"/>
        <end position="212"/>
    </location>
</feature>
<feature type="domain" description="Pyridoxamine 5'-phosphate oxidase N-terminal" evidence="6">
    <location>
        <begin position="40"/>
        <end position="138"/>
    </location>
</feature>
<dbReference type="AlphaFoldDB" id="A0A1D3E0N3"/>
<dbReference type="eggNOG" id="COG0259">
    <property type="taxonomic scope" value="Bacteria"/>
</dbReference>
<feature type="binding site" evidence="5">
    <location>
        <position position="103"/>
    </location>
    <ligand>
        <name>FMN</name>
        <dbReference type="ChEBI" id="CHEBI:58210"/>
    </ligand>
</feature>
<dbReference type="InterPro" id="IPR012349">
    <property type="entry name" value="Split_barrel_FMN-bd"/>
</dbReference>
<feature type="binding site" evidence="5">
    <location>
        <begin position="138"/>
        <end position="139"/>
    </location>
    <ligand>
        <name>FMN</name>
        <dbReference type="ChEBI" id="CHEBI:58210"/>
    </ligand>
</feature>
<dbReference type="Proteomes" id="UP000095329">
    <property type="component" value="Unassembled WGS sequence"/>
</dbReference>
<comment type="similarity">
    <text evidence="1">Belongs to the pyridoxamine 5'-phosphate oxidase family.</text>
</comment>
<evidence type="ECO:0000313" key="8">
    <source>
        <dbReference type="EMBL" id="OEJ98108.1"/>
    </source>
</evidence>
<dbReference type="STRING" id="1306406.J116_015940"/>
<keyword evidence="9" id="KW-1185">Reference proteome</keyword>
<dbReference type="Pfam" id="PF10590">
    <property type="entry name" value="PNP_phzG_C"/>
    <property type="match status" value="1"/>
</dbReference>
<evidence type="ECO:0000256" key="3">
    <source>
        <dbReference type="ARBA" id="ARBA00022643"/>
    </source>
</evidence>
<dbReference type="PANTHER" id="PTHR10851">
    <property type="entry name" value="PYRIDOXINE-5-PHOSPHATE OXIDASE"/>
    <property type="match status" value="1"/>
</dbReference>
<dbReference type="InterPro" id="IPR019576">
    <property type="entry name" value="Pyridoxamine_oxidase_dimer_C"/>
</dbReference>
<dbReference type="EMBL" id="ASHX02000001">
    <property type="protein sequence ID" value="OEJ98108.1"/>
    <property type="molecule type" value="Genomic_DNA"/>
</dbReference>
<dbReference type="Gene3D" id="2.30.110.10">
    <property type="entry name" value="Electron Transport, Fmn-binding Protein, Chain A"/>
    <property type="match status" value="1"/>
</dbReference>
<dbReference type="PIRSF" id="PIRSF000190">
    <property type="entry name" value="Pyd_amn-ph_oxd"/>
    <property type="match status" value="1"/>
</dbReference>
<keyword evidence="4" id="KW-0560">Oxidoreductase</keyword>
<proteinExistence type="inferred from homology"/>
<accession>A0A1D3E0N3</accession>
<keyword evidence="3 5" id="KW-0288">FMN</keyword>
<dbReference type="InterPro" id="IPR000659">
    <property type="entry name" value="Pyridox_Oxase"/>
</dbReference>
<comment type="cofactor">
    <cofactor evidence="5">
        <name>FMN</name>
        <dbReference type="ChEBI" id="CHEBI:58210"/>
    </cofactor>
    <text evidence="5">Binds 1 FMN per subunit.</text>
</comment>
<sequence>MHGLRVWDTELPAFDPADAPDDPLDLFRAWFLEAAGAGQPEPHTMQLATADAAGRPDVRTVMLHGADERGWRFATHATSAKGRQLAARPYAALHFYWPLRGRQIRLRGPVAPGTAEEAYADLHARTTGALAAALTGNQSAPLASARDLAEASEAAWERAASEPSAHAPTWTVYRLVPEEAEFFQGDAGRRHVRLRYDRASPGAPWSRGLLWP</sequence>
<gene>
    <name evidence="8" type="ORF">J116_015940</name>
</gene>
<comment type="caution">
    <text evidence="8">The sequence shown here is derived from an EMBL/GenBank/DDBJ whole genome shotgun (WGS) entry which is preliminary data.</text>
</comment>
<evidence type="ECO:0000256" key="2">
    <source>
        <dbReference type="ARBA" id="ARBA00022630"/>
    </source>
</evidence>
<evidence type="ECO:0000256" key="5">
    <source>
        <dbReference type="PIRSR" id="PIRSR000190-2"/>
    </source>
</evidence>
<dbReference type="GO" id="GO:0010181">
    <property type="term" value="F:FMN binding"/>
    <property type="evidence" value="ECO:0007669"/>
    <property type="project" value="InterPro"/>
</dbReference>
<evidence type="ECO:0000313" key="9">
    <source>
        <dbReference type="Proteomes" id="UP000095329"/>
    </source>
</evidence>
<evidence type="ECO:0000256" key="1">
    <source>
        <dbReference type="ARBA" id="ARBA00007301"/>
    </source>
</evidence>
<feature type="binding site" evidence="5">
    <location>
        <position position="81"/>
    </location>
    <ligand>
        <name>FMN</name>
        <dbReference type="ChEBI" id="CHEBI:58210"/>
    </ligand>
</feature>